<dbReference type="Proteomes" id="UP000185678">
    <property type="component" value="Unassembled WGS sequence"/>
</dbReference>
<reference evidence="1 2" key="1">
    <citation type="submission" date="2017-01" db="EMBL/GenBank/DDBJ databases">
        <authorList>
            <person name="Mah S.A."/>
            <person name="Swanson W.J."/>
            <person name="Moy G.W."/>
            <person name="Vacquier V.D."/>
        </authorList>
    </citation>
    <scope>NUCLEOTIDE SEQUENCE [LARGE SCALE GENOMIC DNA]</scope>
    <source>
        <strain evidence="1 2">DSM 11589</strain>
    </source>
</reference>
<evidence type="ECO:0000313" key="2">
    <source>
        <dbReference type="Proteomes" id="UP000185678"/>
    </source>
</evidence>
<gene>
    <name evidence="1" type="ORF">SAMN05421779_101375</name>
</gene>
<proteinExistence type="predicted"/>
<evidence type="ECO:0000313" key="1">
    <source>
        <dbReference type="EMBL" id="SIS38439.1"/>
    </source>
</evidence>
<dbReference type="RefSeq" id="WP_076398379.1">
    <property type="nucleotide sequence ID" value="NZ_FTOA01000001.1"/>
</dbReference>
<keyword evidence="2" id="KW-1185">Reference proteome</keyword>
<accession>A0A1N7IMZ2</accession>
<organism evidence="1 2">
    <name type="scientific">Insolitispirillum peregrinum</name>
    <dbReference type="NCBI Taxonomy" id="80876"/>
    <lineage>
        <taxon>Bacteria</taxon>
        <taxon>Pseudomonadati</taxon>
        <taxon>Pseudomonadota</taxon>
        <taxon>Alphaproteobacteria</taxon>
        <taxon>Rhodospirillales</taxon>
        <taxon>Novispirillaceae</taxon>
        <taxon>Insolitispirillum</taxon>
    </lineage>
</organism>
<sequence>MSELMLNQIQHMLHNVSDAVQTMGDQSSHNLEVVMGALDDIAANVMATQAVVAVLLKKFPLEMAEVEAWLNQDIQNPNGIPTTTLAVTRYLVTGQKD</sequence>
<protein>
    <submittedName>
        <fullName evidence="1">Uncharacterized protein</fullName>
    </submittedName>
</protein>
<name>A0A1N7IMZ2_9PROT</name>
<dbReference type="EMBL" id="FTOA01000001">
    <property type="protein sequence ID" value="SIS38439.1"/>
    <property type="molecule type" value="Genomic_DNA"/>
</dbReference>
<dbReference type="STRING" id="80876.SAMN05421779_101375"/>
<dbReference type="AlphaFoldDB" id="A0A1N7IMZ2"/>
<dbReference type="OrthoDB" id="7358912at2"/>